<reference evidence="2 3" key="1">
    <citation type="submission" date="2019-08" db="EMBL/GenBank/DDBJ databases">
        <title>100 year-old enigma solved: identification of Planctomyces bekefii, the type genus and species of the phylum Planctomycetes.</title>
        <authorList>
            <person name="Svetlana D.N."/>
            <person name="Overmann J."/>
        </authorList>
    </citation>
    <scope>NUCLEOTIDE SEQUENCE [LARGE SCALE GENOMIC DNA]</scope>
    <source>
        <strain evidence="2">Phe10_nw2017</strain>
    </source>
</reference>
<evidence type="ECO:0000313" key="2">
    <source>
        <dbReference type="EMBL" id="TWW09439.1"/>
    </source>
</evidence>
<dbReference type="GO" id="GO:0004813">
    <property type="term" value="F:alanine-tRNA ligase activity"/>
    <property type="evidence" value="ECO:0007669"/>
    <property type="project" value="InterPro"/>
</dbReference>
<comment type="caution">
    <text evidence="2">The sequence shown here is derived from an EMBL/GenBank/DDBJ whole genome shotgun (WGS) entry which is preliminary data.</text>
</comment>
<feature type="non-terminal residue" evidence="2">
    <location>
        <position position="53"/>
    </location>
</feature>
<reference evidence="2 3" key="2">
    <citation type="submission" date="2019-08" db="EMBL/GenBank/DDBJ databases">
        <authorList>
            <person name="Henke P."/>
        </authorList>
    </citation>
    <scope>NUCLEOTIDE SEQUENCE [LARGE SCALE GENOMIC DNA]</scope>
    <source>
        <strain evidence="2">Phe10_nw2017</strain>
    </source>
</reference>
<dbReference type="Proteomes" id="UP000321083">
    <property type="component" value="Unassembled WGS sequence"/>
</dbReference>
<sequence length="53" mass="6037">MKALTCQEIRDKWIKYFTEKVSLKHLHIPSASLVPENPTLLLNSAGMVQFVPI</sequence>
<dbReference type="EMBL" id="SRHE01000276">
    <property type="protein sequence ID" value="TWW09439.1"/>
    <property type="molecule type" value="Genomic_DNA"/>
</dbReference>
<evidence type="ECO:0000259" key="1">
    <source>
        <dbReference type="Pfam" id="PF01411"/>
    </source>
</evidence>
<dbReference type="Gene3D" id="3.30.930.10">
    <property type="entry name" value="Bira Bifunctional Protein, Domain 2"/>
    <property type="match status" value="1"/>
</dbReference>
<proteinExistence type="predicted"/>
<protein>
    <recommendedName>
        <fullName evidence="1">Alanyl-tRNA synthetase class IIc N-terminal domain-containing protein</fullName>
    </recommendedName>
</protein>
<keyword evidence="3" id="KW-1185">Reference proteome</keyword>
<evidence type="ECO:0000313" key="3">
    <source>
        <dbReference type="Proteomes" id="UP000321083"/>
    </source>
</evidence>
<dbReference type="AlphaFoldDB" id="A0A5C6M5P5"/>
<dbReference type="Pfam" id="PF01411">
    <property type="entry name" value="tRNA-synt_2c"/>
    <property type="match status" value="1"/>
</dbReference>
<feature type="domain" description="Alanyl-tRNA synthetase class IIc N-terminal" evidence="1">
    <location>
        <begin position="8"/>
        <end position="53"/>
    </location>
</feature>
<dbReference type="GO" id="GO:0005524">
    <property type="term" value="F:ATP binding"/>
    <property type="evidence" value="ECO:0007669"/>
    <property type="project" value="InterPro"/>
</dbReference>
<accession>A0A5C6M5P5</accession>
<name>A0A5C6M5P5_9PLAN</name>
<organism evidence="2 3">
    <name type="scientific">Planctomyces bekefii</name>
    <dbReference type="NCBI Taxonomy" id="1653850"/>
    <lineage>
        <taxon>Bacteria</taxon>
        <taxon>Pseudomonadati</taxon>
        <taxon>Planctomycetota</taxon>
        <taxon>Planctomycetia</taxon>
        <taxon>Planctomycetales</taxon>
        <taxon>Planctomycetaceae</taxon>
        <taxon>Planctomyces</taxon>
    </lineage>
</organism>
<dbReference type="InterPro" id="IPR018164">
    <property type="entry name" value="Ala-tRNA-synth_IIc_N"/>
</dbReference>
<gene>
    <name evidence="2" type="ORF">E3A20_14340</name>
</gene>
<dbReference type="GO" id="GO:0006419">
    <property type="term" value="P:alanyl-tRNA aminoacylation"/>
    <property type="evidence" value="ECO:0007669"/>
    <property type="project" value="InterPro"/>
</dbReference>
<dbReference type="SUPFAM" id="SSF55681">
    <property type="entry name" value="Class II aaRS and biotin synthetases"/>
    <property type="match status" value="1"/>
</dbReference>
<dbReference type="InterPro" id="IPR045864">
    <property type="entry name" value="aa-tRNA-synth_II/BPL/LPL"/>
</dbReference>